<accession>A0A399JD55</accession>
<comment type="caution">
    <text evidence="1">The sequence shown here is derived from an EMBL/GenBank/DDBJ whole genome shotgun (WGS) entry which is preliminary data.</text>
</comment>
<dbReference type="Proteomes" id="UP000265419">
    <property type="component" value="Unassembled WGS sequence"/>
</dbReference>
<gene>
    <name evidence="1" type="ORF">DWB68_08970</name>
</gene>
<keyword evidence="2" id="KW-1185">Reference proteome</keyword>
<protein>
    <submittedName>
        <fullName evidence="1">Uncharacterized protein</fullName>
    </submittedName>
</protein>
<dbReference type="EMBL" id="QQXK01000015">
    <property type="protein sequence ID" value="RII42189.1"/>
    <property type="molecule type" value="Genomic_DNA"/>
</dbReference>
<evidence type="ECO:0000313" key="1">
    <source>
        <dbReference type="EMBL" id="RII42189.1"/>
    </source>
</evidence>
<organism evidence="1 2">
    <name type="scientific">Galactobacter valiniphilus</name>
    <dbReference type="NCBI Taxonomy" id="2676122"/>
    <lineage>
        <taxon>Bacteria</taxon>
        <taxon>Bacillati</taxon>
        <taxon>Actinomycetota</taxon>
        <taxon>Actinomycetes</taxon>
        <taxon>Micrococcales</taxon>
        <taxon>Micrococcaceae</taxon>
        <taxon>Galactobacter</taxon>
    </lineage>
</organism>
<sequence>MAVENLLVEYRALCVLESGDEPANLSLAEITRLDLRCLMNGSFAPSWPQRGAYQGRWFYSRSGAHAHFESLAERSLLTLLDYEGLYVAVVTGSLTILSPRGSSPLPREPWALGKTASGEVDLIFKPGRITDAERAFAERSMRAGLGVRFLEKPPDGLKALAETAAAYRQQRWSPDDKGLLHGLRH</sequence>
<dbReference type="AlphaFoldDB" id="A0A399JD55"/>
<proteinExistence type="predicted"/>
<dbReference type="RefSeq" id="WP_119424797.1">
    <property type="nucleotide sequence ID" value="NZ_QQXK01000015.1"/>
</dbReference>
<reference evidence="1 2" key="1">
    <citation type="submission" date="2018-07" db="EMBL/GenBank/DDBJ databases">
        <title>Arthrobacter sp. nov., isolated from raw cow's milk with high bacterial count.</title>
        <authorList>
            <person name="Hahne J."/>
            <person name="Isele D."/>
            <person name="Lipski A."/>
        </authorList>
    </citation>
    <scope>NUCLEOTIDE SEQUENCE [LARGE SCALE GENOMIC DNA]</scope>
    <source>
        <strain evidence="1 2">JZ R-35</strain>
    </source>
</reference>
<name>A0A399JD55_9MICC</name>
<evidence type="ECO:0000313" key="2">
    <source>
        <dbReference type="Proteomes" id="UP000265419"/>
    </source>
</evidence>